<protein>
    <submittedName>
        <fullName evidence="2">Uncharacterized protein</fullName>
    </submittedName>
</protein>
<gene>
    <name evidence="2" type="ORF">SBRY_21146</name>
</gene>
<organism evidence="2 3">
    <name type="scientific">Actinacidiphila bryophytorum</name>
    <dbReference type="NCBI Taxonomy" id="1436133"/>
    <lineage>
        <taxon>Bacteria</taxon>
        <taxon>Bacillati</taxon>
        <taxon>Actinomycetota</taxon>
        <taxon>Actinomycetes</taxon>
        <taxon>Kitasatosporales</taxon>
        <taxon>Streptomycetaceae</taxon>
        <taxon>Actinacidiphila</taxon>
    </lineage>
</organism>
<evidence type="ECO:0000313" key="2">
    <source>
        <dbReference type="EMBL" id="CAG7635129.1"/>
    </source>
</evidence>
<keyword evidence="3" id="KW-1185">Reference proteome</keyword>
<name>A0A9W4EAA6_9ACTN</name>
<comment type="caution">
    <text evidence="2">The sequence shown here is derived from an EMBL/GenBank/DDBJ whole genome shotgun (WGS) entry which is preliminary data.</text>
</comment>
<evidence type="ECO:0000256" key="1">
    <source>
        <dbReference type="SAM" id="MobiDB-lite"/>
    </source>
</evidence>
<feature type="compositionally biased region" description="Basic residues" evidence="1">
    <location>
        <begin position="12"/>
        <end position="37"/>
    </location>
</feature>
<feature type="region of interest" description="Disordered" evidence="1">
    <location>
        <begin position="1"/>
        <end position="59"/>
    </location>
</feature>
<evidence type="ECO:0000313" key="3">
    <source>
        <dbReference type="Proteomes" id="UP001153328"/>
    </source>
</evidence>
<dbReference type="Proteomes" id="UP001153328">
    <property type="component" value="Unassembled WGS sequence"/>
</dbReference>
<feature type="compositionally biased region" description="Basic and acidic residues" evidence="1">
    <location>
        <begin position="1"/>
        <end position="11"/>
    </location>
</feature>
<accession>A0A9W4EAA6</accession>
<sequence length="59" mass="7114">MDHPQRAERRTQGPRRHSQPARRPRERQRGRWLRHHTGTPPRVRTLRQGLRPGRPRGRG</sequence>
<reference evidence="2" key="1">
    <citation type="submission" date="2021-06" db="EMBL/GenBank/DDBJ databases">
        <authorList>
            <person name="Arsene-Ploetze F."/>
        </authorList>
    </citation>
    <scope>NUCLEOTIDE SEQUENCE</scope>
    <source>
        <strain evidence="2">SBRY1</strain>
    </source>
</reference>
<proteinExistence type="predicted"/>
<dbReference type="EMBL" id="CAJVAX010000012">
    <property type="protein sequence ID" value="CAG7635129.1"/>
    <property type="molecule type" value="Genomic_DNA"/>
</dbReference>
<dbReference type="AlphaFoldDB" id="A0A9W4EAA6"/>